<comment type="similarity">
    <text evidence="4">Belongs to the ALG6/ALG8 glucosyltransferase family.</text>
</comment>
<feature type="region of interest" description="Disordered" evidence="14">
    <location>
        <begin position="1427"/>
        <end position="1486"/>
    </location>
</feature>
<feature type="transmembrane region" description="Helical" evidence="15">
    <location>
        <begin position="222"/>
        <end position="241"/>
    </location>
</feature>
<evidence type="ECO:0000256" key="1">
    <source>
        <dbReference type="ARBA" id="ARBA00004123"/>
    </source>
</evidence>
<feature type="compositionally biased region" description="Low complexity" evidence="14">
    <location>
        <begin position="986"/>
        <end position="1006"/>
    </location>
</feature>
<dbReference type="EMBL" id="FP929131">
    <property type="protein sequence ID" value="CBX97514.1"/>
    <property type="molecule type" value="Genomic_DNA"/>
</dbReference>
<evidence type="ECO:0000313" key="18">
    <source>
        <dbReference type="EMBL" id="CBX97514.1"/>
    </source>
</evidence>
<dbReference type="OMA" id="DWIEICK"/>
<dbReference type="PROSITE" id="PS51136">
    <property type="entry name" value="WAC"/>
    <property type="match status" value="1"/>
</dbReference>
<evidence type="ECO:0000256" key="11">
    <source>
        <dbReference type="ARBA" id="ARBA00023242"/>
    </source>
</evidence>
<gene>
    <name evidence="18" type="ORF">LEMA_P106450.1</name>
</gene>
<evidence type="ECO:0000256" key="13">
    <source>
        <dbReference type="SAM" id="Coils"/>
    </source>
</evidence>
<dbReference type="FunCoup" id="E5A158">
    <property type="interactions" value="218"/>
</dbReference>
<dbReference type="GO" id="GO:0016758">
    <property type="term" value="F:hexosyltransferase activity"/>
    <property type="evidence" value="ECO:0007669"/>
    <property type="project" value="InterPro"/>
</dbReference>
<evidence type="ECO:0000256" key="14">
    <source>
        <dbReference type="SAM" id="MobiDB-lite"/>
    </source>
</evidence>
<dbReference type="GO" id="GO:0005789">
    <property type="term" value="C:endoplasmic reticulum membrane"/>
    <property type="evidence" value="ECO:0007669"/>
    <property type="project" value="UniProtKB-SubCell"/>
</dbReference>
<dbReference type="Proteomes" id="UP000002668">
    <property type="component" value="Genome"/>
</dbReference>
<dbReference type="Pfam" id="PF15613">
    <property type="entry name" value="WSD"/>
    <property type="match status" value="1"/>
</dbReference>
<evidence type="ECO:0000259" key="17">
    <source>
        <dbReference type="PROSITE" id="PS51136"/>
    </source>
</evidence>
<evidence type="ECO:0000256" key="15">
    <source>
        <dbReference type="SAM" id="Phobius"/>
    </source>
</evidence>
<proteinExistence type="inferred from homology"/>
<feature type="region of interest" description="Disordered" evidence="14">
    <location>
        <begin position="1084"/>
        <end position="1110"/>
    </location>
</feature>
<keyword evidence="5" id="KW-0328">Glycosyltransferase</keyword>
<organism evidence="19">
    <name type="scientific">Leptosphaeria maculans (strain JN3 / isolate v23.1.3 / race Av1-4-5-6-7-8)</name>
    <name type="common">Blackleg fungus</name>
    <name type="synonym">Phoma lingam</name>
    <dbReference type="NCBI Taxonomy" id="985895"/>
    <lineage>
        <taxon>Eukaryota</taxon>
        <taxon>Fungi</taxon>
        <taxon>Dikarya</taxon>
        <taxon>Ascomycota</taxon>
        <taxon>Pezizomycotina</taxon>
        <taxon>Dothideomycetes</taxon>
        <taxon>Pleosporomycetidae</taxon>
        <taxon>Pleosporales</taxon>
        <taxon>Pleosporineae</taxon>
        <taxon>Leptosphaeriaceae</taxon>
        <taxon>Plenodomus</taxon>
        <taxon>Plenodomus lingam/Leptosphaeria maculans species complex</taxon>
    </lineage>
</organism>
<feature type="compositionally biased region" description="Acidic residues" evidence="14">
    <location>
        <begin position="1236"/>
        <end position="1255"/>
    </location>
</feature>
<evidence type="ECO:0000256" key="12">
    <source>
        <dbReference type="PROSITE-ProRule" id="PRU00475"/>
    </source>
</evidence>
<keyword evidence="7 15" id="KW-0812">Transmembrane</keyword>
<comment type="pathway">
    <text evidence="3">Protein modification; protein glycosylation.</text>
</comment>
<keyword evidence="19" id="KW-1185">Reference proteome</keyword>
<dbReference type="GO" id="GO:0000785">
    <property type="term" value="C:chromatin"/>
    <property type="evidence" value="ECO:0007669"/>
    <property type="project" value="UniProtKB-ARBA"/>
</dbReference>
<feature type="compositionally biased region" description="Polar residues" evidence="14">
    <location>
        <begin position="1444"/>
        <end position="1458"/>
    </location>
</feature>
<dbReference type="InterPro" id="IPR013136">
    <property type="entry name" value="WSTF_Acf1_Cbp146"/>
</dbReference>
<dbReference type="Pfam" id="PF02791">
    <property type="entry name" value="DDT"/>
    <property type="match status" value="1"/>
</dbReference>
<feature type="coiled-coil region" evidence="13">
    <location>
        <begin position="1388"/>
        <end position="1422"/>
    </location>
</feature>
<dbReference type="UniPathway" id="UPA00378"/>
<feature type="transmembrane region" description="Helical" evidence="15">
    <location>
        <begin position="388"/>
        <end position="407"/>
    </location>
</feature>
<evidence type="ECO:0000256" key="2">
    <source>
        <dbReference type="ARBA" id="ARBA00004477"/>
    </source>
</evidence>
<feature type="compositionally biased region" description="Basic and acidic residues" evidence="14">
    <location>
        <begin position="1678"/>
        <end position="1701"/>
    </location>
</feature>
<feature type="transmembrane region" description="Helical" evidence="15">
    <location>
        <begin position="447"/>
        <end position="469"/>
    </location>
</feature>
<feature type="transmembrane region" description="Helical" evidence="15">
    <location>
        <begin position="413"/>
        <end position="431"/>
    </location>
</feature>
<evidence type="ECO:0000256" key="3">
    <source>
        <dbReference type="ARBA" id="ARBA00004922"/>
    </source>
</evidence>
<dbReference type="eggNOG" id="KOG1245">
    <property type="taxonomic scope" value="Eukaryota"/>
</dbReference>
<feature type="transmembrane region" description="Helical" evidence="15">
    <location>
        <begin position="130"/>
        <end position="149"/>
    </location>
</feature>
<feature type="transmembrane region" description="Helical" evidence="15">
    <location>
        <begin position="7"/>
        <end position="26"/>
    </location>
</feature>
<evidence type="ECO:0000256" key="5">
    <source>
        <dbReference type="ARBA" id="ARBA00022676"/>
    </source>
</evidence>
<keyword evidence="9 15" id="KW-1133">Transmembrane helix</keyword>
<comment type="subcellular location">
    <subcellularLocation>
        <location evidence="2">Endoplasmic reticulum membrane</location>
        <topology evidence="2">Multi-pass membrane protein</topology>
    </subcellularLocation>
    <subcellularLocation>
        <location evidence="1 12">Nucleus</location>
    </subcellularLocation>
</comment>
<keyword evidence="10 15" id="KW-0472">Membrane</keyword>
<feature type="region of interest" description="Disordered" evidence="14">
    <location>
        <begin position="1233"/>
        <end position="1290"/>
    </location>
</feature>
<keyword evidence="11 12" id="KW-0539">Nucleus</keyword>
<feature type="domain" description="WAC" evidence="17">
    <location>
        <begin position="693"/>
        <end position="804"/>
    </location>
</feature>
<feature type="region of interest" description="Disordered" evidence="14">
    <location>
        <begin position="978"/>
        <end position="1027"/>
    </location>
</feature>
<evidence type="ECO:0000256" key="8">
    <source>
        <dbReference type="ARBA" id="ARBA00022824"/>
    </source>
</evidence>
<feature type="transmembrane region" description="Helical" evidence="15">
    <location>
        <begin position="481"/>
        <end position="502"/>
    </location>
</feature>
<keyword evidence="13" id="KW-0175">Coiled coil</keyword>
<dbReference type="VEuPathDB" id="FungiDB:LEMA_P106450.1"/>
<dbReference type="PANTHER" id="PTHR32075">
    <property type="entry name" value="ISWI CHROMATIN-REMODELING COMPLEX SUBUNIT YPL216W-RELATED"/>
    <property type="match status" value="1"/>
</dbReference>
<feature type="compositionally biased region" description="Basic residues" evidence="14">
    <location>
        <begin position="1747"/>
        <end position="1763"/>
    </location>
</feature>
<evidence type="ECO:0000313" key="19">
    <source>
        <dbReference type="Proteomes" id="UP000002668"/>
    </source>
</evidence>
<dbReference type="GO" id="GO:0031509">
    <property type="term" value="P:subtelomeric heterochromatin formation"/>
    <property type="evidence" value="ECO:0007669"/>
    <property type="project" value="TreeGrafter"/>
</dbReference>
<feature type="compositionally biased region" description="Basic and acidic residues" evidence="14">
    <location>
        <begin position="1730"/>
        <end position="1746"/>
    </location>
</feature>
<keyword evidence="8" id="KW-0256">Endoplasmic reticulum</keyword>
<feature type="domain" description="DDT" evidence="16">
    <location>
        <begin position="1163"/>
        <end position="1226"/>
    </location>
</feature>
<dbReference type="Pfam" id="PF03155">
    <property type="entry name" value="Alg6_Alg8"/>
    <property type="match status" value="1"/>
</dbReference>
<evidence type="ECO:0000256" key="4">
    <source>
        <dbReference type="ARBA" id="ARBA00008715"/>
    </source>
</evidence>
<feature type="compositionally biased region" description="Basic and acidic residues" evidence="14">
    <location>
        <begin position="1709"/>
        <end position="1721"/>
    </location>
</feature>
<dbReference type="OrthoDB" id="1689333at2759"/>
<name>E5A158_LEPMJ</name>
<evidence type="ECO:0000256" key="6">
    <source>
        <dbReference type="ARBA" id="ARBA00022679"/>
    </source>
</evidence>
<dbReference type="CAZy" id="GT57">
    <property type="family name" value="Glycosyltransferase Family 57"/>
</dbReference>
<feature type="transmembrane region" description="Helical" evidence="15">
    <location>
        <begin position="177"/>
        <end position="201"/>
    </location>
</feature>
<dbReference type="GO" id="GO:0005634">
    <property type="term" value="C:nucleus"/>
    <property type="evidence" value="ECO:0007669"/>
    <property type="project" value="UniProtKB-SubCell"/>
</dbReference>
<feature type="region of interest" description="Disordered" evidence="14">
    <location>
        <begin position="587"/>
        <end position="614"/>
    </location>
</feature>
<evidence type="ECO:0000256" key="7">
    <source>
        <dbReference type="ARBA" id="ARBA00022692"/>
    </source>
</evidence>
<feature type="transmembrane region" description="Helical" evidence="15">
    <location>
        <begin position="315"/>
        <end position="337"/>
    </location>
</feature>
<evidence type="ECO:0000256" key="10">
    <source>
        <dbReference type="ARBA" id="ARBA00023136"/>
    </source>
</evidence>
<feature type="compositionally biased region" description="Basic residues" evidence="14">
    <location>
        <begin position="1467"/>
        <end position="1478"/>
    </location>
</feature>
<dbReference type="InterPro" id="IPR028941">
    <property type="entry name" value="WHIM2_dom"/>
</dbReference>
<feature type="region of interest" description="Disordered" evidence="14">
    <location>
        <begin position="922"/>
        <end position="964"/>
    </location>
</feature>
<evidence type="ECO:0000256" key="9">
    <source>
        <dbReference type="ARBA" id="ARBA00022989"/>
    </source>
</evidence>
<dbReference type="eggNOG" id="KOG2576">
    <property type="taxonomic scope" value="Eukaryota"/>
</dbReference>
<protein>
    <submittedName>
        <fullName evidence="18">Uncharacterized protein</fullName>
    </submittedName>
</protein>
<dbReference type="PANTHER" id="PTHR32075:SF6">
    <property type="entry name" value="ISWI CHROMATIN-REMODELING COMPLEX SUBUNIT YPL216W-RELATED"/>
    <property type="match status" value="1"/>
</dbReference>
<keyword evidence="6" id="KW-0808">Transferase</keyword>
<sequence length="1763" mass="199803">MPELFPSIAQCAIVATALKVLLFPAYKSTDFEVHRNWLALTHSLPVNQWYYEKTSEWTLDYPPFFAYFEWLLSQAAAHVDAAMLQVEALGYDSWQTVYFQRATVILTELLLVYALHLHVKTSKSKSTSHAAALSILLSPGLLIIDHVHFQYNGFMYGMLVLSIVLARNNSTQLLSGLLFALLLCFKHIYMYIAPAYFVYLLRAYCLGLRSSFPYFNIRFLNCIKLGVGIIAVLAAAFGPFAQWGQLDQVFRRLFPFSRGLTHAYWAPNVWALYSFSDRVLIHLAPRLGLAVNYEAVNSVTRGLVGDSTFAVLPDIVPLTCFVLTLGAQIPVLLRLLFKPTWETFVGAVTLCGYASFLFGWHVHEKAILLVIIPFSLIALHDRRYLSAFRPLAVAGHVSLFPLLFTAAEFPVKTVYTIFWLVLFLLVFDRLVPASPKPRIFLLDRFSLLYIALSIPLIAYCSLIHAIVFGPRFEFIPLMFTSSYSAIGVVGSWIGFLVVYFELVSQYRPVHRKGQCVVARRVGQTVQGFAQGDSQQSMLPDVTPAFDIAMPCWPTTLQDYLSAGFSLHVALLYSCPLLYCPPPPPPQFESPEIHHQPTRRAFGTERRVSEPHSDSQGCDDFSIEVDWARIRSSCLPLAPHRGAIAPEHSFWESGVVISDALVATRHLSIVGDAVFYKRKPVKLLPEPKGLDDSTEVWVMQGTGEVFVDYEAYLIRRDYYLQANVFYMRSDWHVEPDLLRGQGEREEQTEAVKEINEIFPKPLRKPVLGFVQFRTETRMDDLVNAVYDHFKEEFFQDEVVTVEDGNNVRRRGVVTGFTDNNQVHTMYHGQMLTNAGYVGYIITMDDTKETVIKHKGADLQRDKKTYSKLILKQYLRATIKRDSWIGAPWMVKSTLAKLYNIPTKAPDHRKTQAAIAAQRQAMIDNVNGNGPPAPPQSQQQAPNGHQPYQNGHHGPLPSPSQIQPGFHSFVANGQHAYAQQQLPPPPLQQQQQQHQQQQQQQHQHQHQQGHNQSLVQFSRPPPYLQHPVSVHPMWNSGPLPYQVHSAPPPFGFNHPPPQITGPLPPHLVHVLGMQHGGPALPINVGYQTSFPHHPPQPPPQAPGPQPVQQLPQPARPFVPAIKFPCEDLDIKDVGKTGVRPTLKFFSDDGPDGYQRPDDEKTGILMKSIGPLLGAWETLNVHDTIYMLDSFTYDDFVDAMGFSSEETECELFVEVHCSVLKQIVNESGKIQAALPNMTEAEDSEEEDSDQESSPEPEPEPPARTTRSSLRRSEAQQLAVKPRTPTPEPPKDLHNASEFVEDFDWIEICKVRNFRHGNWQAIVVALLYRFSFDPLLKEACDEILAQLVPADEENTVESIAAKYTNLDVNLRISALDILLRMTVTTEAFRDQLIAAAQEMTRLRKEKIDYQRKRKEIEADIARMELDRKILLPENTPASPPEAKENDSMDVSMTSAADDSTLGNADEEAAKGKMRPINKNKRKAAAEEARKEKAKKAKAAAELLKKQKEWEKLLTDIQKKRAELAECEANICELDDDLRETLVHRSKVLGKDRFLNKYYWFEHNGMPFGGIPNSSTAEYGYANGRIWVQGPDKHEFQPNLEEPALSQDKERLGFTIPERKAKEEGETHLSSSTEWAYYDDPADIDALLAWLDERGLRERSLKKEILLYKDHILTYMGKMREHLNKRTNKEKTKDEDAMSDIEDKPRISTRKKAASADKEKDSDGPRCLRWTNSMMREEYGHVHHDEYEPPRKTKAKATAKSSKSKGRR</sequence>
<dbReference type="Pfam" id="PF10537">
    <property type="entry name" value="WAC_Acf1_DNA_bd"/>
    <property type="match status" value="1"/>
</dbReference>
<dbReference type="InParanoid" id="E5A158"/>
<dbReference type="PROSITE" id="PS50827">
    <property type="entry name" value="DDT"/>
    <property type="match status" value="1"/>
</dbReference>
<feature type="transmembrane region" description="Helical" evidence="15">
    <location>
        <begin position="344"/>
        <end position="360"/>
    </location>
</feature>
<dbReference type="STRING" id="985895.E5A158"/>
<feature type="compositionally biased region" description="Basic and acidic residues" evidence="14">
    <location>
        <begin position="601"/>
        <end position="612"/>
    </location>
</feature>
<dbReference type="HOGENOM" id="CLU_002631_0_0_1"/>
<reference evidence="19" key="1">
    <citation type="journal article" date="2011" name="Nat. Commun.">
        <title>Effector diversification within compartments of the Leptosphaeria maculans genome affected by Repeat-Induced Point mutations.</title>
        <authorList>
            <person name="Rouxel T."/>
            <person name="Grandaubert J."/>
            <person name="Hane J.K."/>
            <person name="Hoede C."/>
            <person name="van de Wouw A.P."/>
            <person name="Couloux A."/>
            <person name="Dominguez V."/>
            <person name="Anthouard V."/>
            <person name="Bally P."/>
            <person name="Bourras S."/>
            <person name="Cozijnsen A.J."/>
            <person name="Ciuffetti L.M."/>
            <person name="Degrave A."/>
            <person name="Dilmaghani A."/>
            <person name="Duret L."/>
            <person name="Fudal I."/>
            <person name="Goodwin S.B."/>
            <person name="Gout L."/>
            <person name="Glaser N."/>
            <person name="Linglin J."/>
            <person name="Kema G.H.J."/>
            <person name="Lapalu N."/>
            <person name="Lawrence C.B."/>
            <person name="May K."/>
            <person name="Meyer M."/>
            <person name="Ollivier B."/>
            <person name="Poulain J."/>
            <person name="Schoch C.L."/>
            <person name="Simon A."/>
            <person name="Spatafora J.W."/>
            <person name="Stachowiak A."/>
            <person name="Turgeon B.G."/>
            <person name="Tyler B.M."/>
            <person name="Vincent D."/>
            <person name="Weissenbach J."/>
            <person name="Amselem J."/>
            <person name="Quesneville H."/>
            <person name="Oliver R.P."/>
            <person name="Wincker P."/>
            <person name="Balesdent M.-H."/>
            <person name="Howlett B.J."/>
        </authorList>
    </citation>
    <scope>NUCLEOTIDE SEQUENCE [LARGE SCALE GENOMIC DNA]</scope>
    <source>
        <strain evidence="19">JN3 / isolate v23.1.3 / race Av1-4-5-6-7-8</strain>
    </source>
</reference>
<accession>E5A158</accession>
<feature type="compositionally biased region" description="Pro residues" evidence="14">
    <location>
        <begin position="1090"/>
        <end position="1103"/>
    </location>
</feature>
<evidence type="ECO:0000259" key="16">
    <source>
        <dbReference type="PROSITE" id="PS50827"/>
    </source>
</evidence>
<feature type="region of interest" description="Disordered" evidence="14">
    <location>
        <begin position="1678"/>
        <end position="1763"/>
    </location>
</feature>
<dbReference type="GO" id="GO:0000781">
    <property type="term" value="C:chromosome, telomeric region"/>
    <property type="evidence" value="ECO:0007669"/>
    <property type="project" value="GOC"/>
</dbReference>
<dbReference type="InterPro" id="IPR018501">
    <property type="entry name" value="DDT_dom"/>
</dbReference>
<dbReference type="InterPro" id="IPR004856">
    <property type="entry name" value="Glyco_trans_ALG6/ALG8"/>
</dbReference>